<evidence type="ECO:0000313" key="3">
    <source>
        <dbReference type="Proteomes" id="UP001444661"/>
    </source>
</evidence>
<reference evidence="2 3" key="1">
    <citation type="submission" date="2023-01" db="EMBL/GenBank/DDBJ databases">
        <title>Analysis of 21 Apiospora genomes using comparative genomics revels a genus with tremendous synthesis potential of carbohydrate active enzymes and secondary metabolites.</title>
        <authorList>
            <person name="Sorensen T."/>
        </authorList>
    </citation>
    <scope>NUCLEOTIDE SEQUENCE [LARGE SCALE GENOMIC DNA]</scope>
    <source>
        <strain evidence="2 3">CBS 33761</strain>
    </source>
</reference>
<name>A0ABR1U7X1_9PEZI</name>
<protein>
    <submittedName>
        <fullName evidence="2">Uncharacterized protein</fullName>
    </submittedName>
</protein>
<proteinExistence type="predicted"/>
<dbReference type="EMBL" id="JAQQWK010000001">
    <property type="protein sequence ID" value="KAK8054990.1"/>
    <property type="molecule type" value="Genomic_DNA"/>
</dbReference>
<evidence type="ECO:0000313" key="2">
    <source>
        <dbReference type="EMBL" id="KAK8054990.1"/>
    </source>
</evidence>
<keyword evidence="3" id="KW-1185">Reference proteome</keyword>
<dbReference type="Proteomes" id="UP001444661">
    <property type="component" value="Unassembled WGS sequence"/>
</dbReference>
<sequence length="95" mass="10678">MVLFDPSDYHSWGPFWPRIHDLYGHCGFEGGNHTQTNSTQAANSTQPAEPKKRPADVAGKTKSFACYGPEMCAELRKAYNGTDCREVQPYSMFFP</sequence>
<gene>
    <name evidence="2" type="ORF">PG993_000217</name>
</gene>
<accession>A0ABR1U7X1</accession>
<organism evidence="2 3">
    <name type="scientific">Apiospora rasikravindrae</name>
    <dbReference type="NCBI Taxonomy" id="990691"/>
    <lineage>
        <taxon>Eukaryota</taxon>
        <taxon>Fungi</taxon>
        <taxon>Dikarya</taxon>
        <taxon>Ascomycota</taxon>
        <taxon>Pezizomycotina</taxon>
        <taxon>Sordariomycetes</taxon>
        <taxon>Xylariomycetidae</taxon>
        <taxon>Amphisphaeriales</taxon>
        <taxon>Apiosporaceae</taxon>
        <taxon>Apiospora</taxon>
    </lineage>
</organism>
<feature type="compositionally biased region" description="Polar residues" evidence="1">
    <location>
        <begin position="33"/>
        <end position="47"/>
    </location>
</feature>
<feature type="region of interest" description="Disordered" evidence="1">
    <location>
        <begin position="33"/>
        <end position="56"/>
    </location>
</feature>
<comment type="caution">
    <text evidence="2">The sequence shown here is derived from an EMBL/GenBank/DDBJ whole genome shotgun (WGS) entry which is preliminary data.</text>
</comment>
<evidence type="ECO:0000256" key="1">
    <source>
        <dbReference type="SAM" id="MobiDB-lite"/>
    </source>
</evidence>